<proteinExistence type="predicted"/>
<evidence type="ECO:0000313" key="2">
    <source>
        <dbReference type="Proteomes" id="UP001470586"/>
    </source>
</evidence>
<sequence length="47" mass="5745">MENSAFKNEDFRLHFHPVLKTLSIFKDKHNNNKTKEVEMKRTIPDWE</sequence>
<evidence type="ECO:0000313" key="1">
    <source>
        <dbReference type="EMBL" id="WZN38442.1"/>
    </source>
</evidence>
<organism evidence="1 2">
    <name type="scientific">Candidatus Phytoplasma asteris</name>
    <dbReference type="NCBI Taxonomy" id="85620"/>
    <lineage>
        <taxon>Bacteria</taxon>
        <taxon>Bacillati</taxon>
        <taxon>Mycoplasmatota</taxon>
        <taxon>Mollicutes</taxon>
        <taxon>Acholeplasmatales</taxon>
        <taxon>Acholeplasmataceae</taxon>
        <taxon>Candidatus Phytoplasma</taxon>
        <taxon>16SrI (Aster yellows group)</taxon>
    </lineage>
</organism>
<keyword evidence="2" id="KW-1185">Reference proteome</keyword>
<name>A0ABZ2YGP5_9MOLU</name>
<gene>
    <name evidence="1" type="ORF">M33023_02740</name>
</gene>
<reference evidence="1" key="1">
    <citation type="submission" date="2023-06" db="EMBL/GenBank/DDBJ databases">
        <title>Complete Genome of Candidatus Phytoplasma asteris M33.</title>
        <authorList>
            <person name="Toth R."/>
            <person name="Ilic A.-M."/>
            <person name="Huettel B."/>
            <person name="Duduk B."/>
            <person name="Kube M."/>
        </authorList>
    </citation>
    <scope>NUCLEOTIDE SEQUENCE [LARGE SCALE GENOMIC DNA]</scope>
    <source>
        <strain evidence="1">M33</strain>
    </source>
</reference>
<accession>A0ABZ2YGP5</accession>
<dbReference type="RefSeq" id="WP_160122694.1">
    <property type="nucleotide sequence ID" value="NZ_CP128397.1"/>
</dbReference>
<dbReference type="EMBL" id="CP128397">
    <property type="protein sequence ID" value="WZN38442.1"/>
    <property type="molecule type" value="Genomic_DNA"/>
</dbReference>
<dbReference type="Proteomes" id="UP001470586">
    <property type="component" value="Chromosome"/>
</dbReference>
<protein>
    <submittedName>
        <fullName evidence="1">Uncharacterized protein</fullName>
    </submittedName>
</protein>